<accession>A0A6J5NRB8</accession>
<sequence length="40" mass="4805">MTTEEIIAIYNKVFPTRYEPMTIERMIQFARLVEEKVKNA</sequence>
<proteinExistence type="predicted"/>
<protein>
    <submittedName>
        <fullName evidence="1">Uncharacterized protein</fullName>
    </submittedName>
</protein>
<reference evidence="1" key="1">
    <citation type="submission" date="2020-04" db="EMBL/GenBank/DDBJ databases">
        <authorList>
            <person name="Chiriac C."/>
            <person name="Salcher M."/>
            <person name="Ghai R."/>
            <person name="Kavagutti S V."/>
        </authorList>
    </citation>
    <scope>NUCLEOTIDE SEQUENCE</scope>
</reference>
<evidence type="ECO:0000313" key="1">
    <source>
        <dbReference type="EMBL" id="CAB4161433.1"/>
    </source>
</evidence>
<organism evidence="1">
    <name type="scientific">uncultured Caudovirales phage</name>
    <dbReference type="NCBI Taxonomy" id="2100421"/>
    <lineage>
        <taxon>Viruses</taxon>
        <taxon>Duplodnaviria</taxon>
        <taxon>Heunggongvirae</taxon>
        <taxon>Uroviricota</taxon>
        <taxon>Caudoviricetes</taxon>
        <taxon>Peduoviridae</taxon>
        <taxon>Maltschvirus</taxon>
        <taxon>Maltschvirus maltsch</taxon>
    </lineage>
</organism>
<gene>
    <name evidence="1" type="ORF">UFOVP770_48</name>
</gene>
<name>A0A6J5NRB8_9CAUD</name>
<dbReference type="EMBL" id="LR796715">
    <property type="protein sequence ID" value="CAB4161433.1"/>
    <property type="molecule type" value="Genomic_DNA"/>
</dbReference>